<evidence type="ECO:0000256" key="3">
    <source>
        <dbReference type="ARBA" id="ARBA00022729"/>
    </source>
</evidence>
<comment type="subcellular location">
    <subcellularLocation>
        <location evidence="1">Cell outer membrane</location>
    </subcellularLocation>
</comment>
<dbReference type="Proteomes" id="UP001162741">
    <property type="component" value="Chromosome"/>
</dbReference>
<dbReference type="CDD" id="cd08977">
    <property type="entry name" value="SusD"/>
    <property type="match status" value="1"/>
</dbReference>
<evidence type="ECO:0000256" key="5">
    <source>
        <dbReference type="ARBA" id="ARBA00023237"/>
    </source>
</evidence>
<dbReference type="Gene3D" id="1.25.40.390">
    <property type="match status" value="1"/>
</dbReference>
<keyword evidence="9" id="KW-1185">Reference proteome</keyword>
<dbReference type="InterPro" id="IPR012944">
    <property type="entry name" value="SusD_RagB_dom"/>
</dbReference>
<evidence type="ECO:0000313" key="8">
    <source>
        <dbReference type="EMBL" id="UYQ92126.1"/>
    </source>
</evidence>
<comment type="similarity">
    <text evidence="2">Belongs to the SusD family.</text>
</comment>
<organism evidence="8 9">
    <name type="scientific">Chitinophaga horti</name>
    <dbReference type="NCBI Taxonomy" id="2920382"/>
    <lineage>
        <taxon>Bacteria</taxon>
        <taxon>Pseudomonadati</taxon>
        <taxon>Bacteroidota</taxon>
        <taxon>Chitinophagia</taxon>
        <taxon>Chitinophagales</taxon>
        <taxon>Chitinophagaceae</taxon>
        <taxon>Chitinophaga</taxon>
    </lineage>
</organism>
<dbReference type="SUPFAM" id="SSF48452">
    <property type="entry name" value="TPR-like"/>
    <property type="match status" value="1"/>
</dbReference>
<dbReference type="Pfam" id="PF14322">
    <property type="entry name" value="SusD-like_3"/>
    <property type="match status" value="1"/>
</dbReference>
<evidence type="ECO:0000256" key="2">
    <source>
        <dbReference type="ARBA" id="ARBA00006275"/>
    </source>
</evidence>
<evidence type="ECO:0000313" key="9">
    <source>
        <dbReference type="Proteomes" id="UP001162741"/>
    </source>
</evidence>
<protein>
    <submittedName>
        <fullName evidence="8">RagB/SusD family nutrient uptake outer membrane protein</fullName>
    </submittedName>
</protein>
<reference evidence="8" key="1">
    <citation type="submission" date="2022-10" db="EMBL/GenBank/DDBJ databases">
        <title>Chitinophaga sp. nov., isolated from soil.</title>
        <authorList>
            <person name="Jeon C.O."/>
        </authorList>
    </citation>
    <scope>NUCLEOTIDE SEQUENCE</scope>
    <source>
        <strain evidence="8">R8</strain>
    </source>
</reference>
<dbReference type="InterPro" id="IPR033985">
    <property type="entry name" value="SusD-like_N"/>
</dbReference>
<feature type="domain" description="RagB/SusD" evidence="6">
    <location>
        <begin position="307"/>
        <end position="578"/>
    </location>
</feature>
<keyword evidence="4" id="KW-0472">Membrane</keyword>
<keyword evidence="3" id="KW-0732">Signal</keyword>
<evidence type="ECO:0000259" key="7">
    <source>
        <dbReference type="Pfam" id="PF14322"/>
    </source>
</evidence>
<accession>A0ABY6J181</accession>
<feature type="domain" description="SusD-like N-terminal" evidence="7">
    <location>
        <begin position="25"/>
        <end position="232"/>
    </location>
</feature>
<dbReference type="RefSeq" id="WP_264280445.1">
    <property type="nucleotide sequence ID" value="NZ_CP107006.1"/>
</dbReference>
<keyword evidence="5" id="KW-0998">Cell outer membrane</keyword>
<dbReference type="InterPro" id="IPR011990">
    <property type="entry name" value="TPR-like_helical_dom_sf"/>
</dbReference>
<dbReference type="Pfam" id="PF07980">
    <property type="entry name" value="SusD_RagB"/>
    <property type="match status" value="1"/>
</dbReference>
<proteinExistence type="inferred from homology"/>
<name>A0ABY6J181_9BACT</name>
<gene>
    <name evidence="8" type="ORF">MKQ68_18725</name>
</gene>
<evidence type="ECO:0000256" key="1">
    <source>
        <dbReference type="ARBA" id="ARBA00004442"/>
    </source>
</evidence>
<evidence type="ECO:0000256" key="4">
    <source>
        <dbReference type="ARBA" id="ARBA00023136"/>
    </source>
</evidence>
<dbReference type="PROSITE" id="PS51257">
    <property type="entry name" value="PROKAR_LIPOPROTEIN"/>
    <property type="match status" value="1"/>
</dbReference>
<dbReference type="EMBL" id="CP107006">
    <property type="protein sequence ID" value="UYQ92126.1"/>
    <property type="molecule type" value="Genomic_DNA"/>
</dbReference>
<sequence>MKRSFFNIFYIAALAGMLTSCEKGFLDRAATNQQQDKDIFSNYETTNQVIANLYSRTPRVLRYVGGNSMLASATDESKDASTWMNSFRFNNGSWSGSDNPIGNSWRDCYVAIRQANSILEGIEKYGTPDDPNNPGFLQFRRGEVFFLRAFFLAELMKQFGGVIIVTKTVDINDLTILNGKRSTYDSCLAQVIKDCDSAYNLLPAESWEPEHSGMIGRVKKGVALALKSRMTLYAASPLWAIAGKTGPKGDISPQKTASDPEKWAAAAAAAKAVIEAKDRKGQIAYQLEPNLAARQAMFISKTLTSREVIWMRMKDDNQDFDRYAFPFGSSGWSGASPSQNLAGDYEMQATGLHPSAPGSGYNPAQPFVGRDPRFYTDILYNDATFKNRRLEYWSKTDTWPVGKDEMSTATDHSRTGYSMRKLVDAGYTVNQGPNHDFHGIVYRLAEFYLNYAEAQNEVLAAPDQSVYDAINAVRVRAGVKPILVGTMTKEQMRDAVRHERRIELAFEGHRFWDVRRWKIASETETALWGMKTTKNPDGSFTYEVVKVEDRPFAPRMYMIPITQDETLRNPNLEQNPEW</sequence>
<evidence type="ECO:0000259" key="6">
    <source>
        <dbReference type="Pfam" id="PF07980"/>
    </source>
</evidence>